<feature type="transmembrane region" description="Helical" evidence="6">
    <location>
        <begin position="115"/>
        <end position="135"/>
    </location>
</feature>
<feature type="transmembrane region" description="Helical" evidence="6">
    <location>
        <begin position="381"/>
        <end position="400"/>
    </location>
</feature>
<organism evidence="7 8">
    <name type="scientific">Algivirga pacifica</name>
    <dbReference type="NCBI Taxonomy" id="1162670"/>
    <lineage>
        <taxon>Bacteria</taxon>
        <taxon>Pseudomonadati</taxon>
        <taxon>Bacteroidota</taxon>
        <taxon>Cytophagia</taxon>
        <taxon>Cytophagales</taxon>
        <taxon>Flammeovirgaceae</taxon>
        <taxon>Algivirga</taxon>
    </lineage>
</organism>
<comment type="caution">
    <text evidence="7">The sequence shown here is derived from an EMBL/GenBank/DDBJ whole genome shotgun (WGS) entry which is preliminary data.</text>
</comment>
<dbReference type="InterPro" id="IPR050833">
    <property type="entry name" value="Poly_Biosynth_Transport"/>
</dbReference>
<feature type="transmembrane region" description="Helical" evidence="6">
    <location>
        <begin position="406"/>
        <end position="426"/>
    </location>
</feature>
<feature type="transmembrane region" description="Helical" evidence="6">
    <location>
        <begin position="462"/>
        <end position="484"/>
    </location>
</feature>
<evidence type="ECO:0000256" key="3">
    <source>
        <dbReference type="ARBA" id="ARBA00022692"/>
    </source>
</evidence>
<keyword evidence="8" id="KW-1185">Reference proteome</keyword>
<protein>
    <submittedName>
        <fullName evidence="7">Polysaccharide biosynthesis C-terminal domain-containing protein</fullName>
    </submittedName>
</protein>
<feature type="transmembrane region" description="Helical" evidence="6">
    <location>
        <begin position="438"/>
        <end position="456"/>
    </location>
</feature>
<gene>
    <name evidence="7" type="ORF">GCM10023331_23150</name>
</gene>
<evidence type="ECO:0000313" key="7">
    <source>
        <dbReference type="EMBL" id="GAA4837265.1"/>
    </source>
</evidence>
<evidence type="ECO:0000256" key="5">
    <source>
        <dbReference type="ARBA" id="ARBA00023136"/>
    </source>
</evidence>
<feature type="transmembrane region" description="Helical" evidence="6">
    <location>
        <begin position="74"/>
        <end position="95"/>
    </location>
</feature>
<keyword evidence="4 6" id="KW-1133">Transmembrane helix</keyword>
<proteinExistence type="predicted"/>
<keyword evidence="5 6" id="KW-0472">Membrane</keyword>
<accession>A0ABP9DAF4</accession>
<feature type="transmembrane region" description="Helical" evidence="6">
    <location>
        <begin position="147"/>
        <end position="168"/>
    </location>
</feature>
<evidence type="ECO:0000256" key="2">
    <source>
        <dbReference type="ARBA" id="ARBA00022475"/>
    </source>
</evidence>
<evidence type="ECO:0000256" key="6">
    <source>
        <dbReference type="SAM" id="Phobius"/>
    </source>
</evidence>
<feature type="transmembrane region" description="Helical" evidence="6">
    <location>
        <begin position="230"/>
        <end position="247"/>
    </location>
</feature>
<dbReference type="PANTHER" id="PTHR30250">
    <property type="entry name" value="PST FAMILY PREDICTED COLANIC ACID TRANSPORTER"/>
    <property type="match status" value="1"/>
</dbReference>
<sequence>MSDTVLYGMSTVLARLINYTLVRIHTGVAAPDGYGIISIFYAYMILFNALYTYGMETSFFRFATKASKEEQERVFNNIMTSLMLTSVFFSSLLYFNAEAIGLWMGYDNSALYVQWFAMLLTVDTLLVLPFAKLRIEQKALRFATLKVTEVIITVGLNIFFLILCRDIHEGKYLQEWKSVVDLIYDPSLGIGYAFLANLLAKVLIFITFFKQFITWRPQLDWKRLQQYYRYGFPLILIGVAFFVNEASDKILLEKWLPEGFYEQGDSTYAMGVYAACYKLSIFITLGVTAYKYAAEPFFYAQAGQKDSPRLFARVMKYFVIFLMMMVVGVVANLDWLAGLLIGKEEYLVGLSVVPILLMANVFLGVYYNLSVWFKVTDRTKFGAFLSLGGAMITVLGNYFLIPILGYHGSAIATLACYGSMMIASYWFGQKYYPVPYQVGNALLYVFSGVLVAYVVFNLEIMHFWTSFFVKNSILMAFVLLILFLERQELRKVVNK</sequence>
<evidence type="ECO:0000256" key="1">
    <source>
        <dbReference type="ARBA" id="ARBA00004651"/>
    </source>
</evidence>
<feature type="transmembrane region" description="Helical" evidence="6">
    <location>
        <begin position="347"/>
        <end position="369"/>
    </location>
</feature>
<name>A0ABP9DAF4_9BACT</name>
<dbReference type="EMBL" id="BAABJX010000033">
    <property type="protein sequence ID" value="GAA4837265.1"/>
    <property type="molecule type" value="Genomic_DNA"/>
</dbReference>
<comment type="subcellular location">
    <subcellularLocation>
        <location evidence="1">Cell membrane</location>
        <topology evidence="1">Multi-pass membrane protein</topology>
    </subcellularLocation>
</comment>
<keyword evidence="3 6" id="KW-0812">Transmembrane</keyword>
<feature type="transmembrane region" description="Helical" evidence="6">
    <location>
        <begin position="33"/>
        <end position="53"/>
    </location>
</feature>
<feature type="transmembrane region" description="Helical" evidence="6">
    <location>
        <begin position="267"/>
        <end position="293"/>
    </location>
</feature>
<keyword evidence="2" id="KW-1003">Cell membrane</keyword>
<evidence type="ECO:0000256" key="4">
    <source>
        <dbReference type="ARBA" id="ARBA00022989"/>
    </source>
</evidence>
<dbReference type="Proteomes" id="UP001500298">
    <property type="component" value="Unassembled WGS sequence"/>
</dbReference>
<evidence type="ECO:0000313" key="8">
    <source>
        <dbReference type="Proteomes" id="UP001500298"/>
    </source>
</evidence>
<reference evidence="8" key="1">
    <citation type="journal article" date="2019" name="Int. J. Syst. Evol. Microbiol.">
        <title>The Global Catalogue of Microorganisms (GCM) 10K type strain sequencing project: providing services to taxonomists for standard genome sequencing and annotation.</title>
        <authorList>
            <consortium name="The Broad Institute Genomics Platform"/>
            <consortium name="The Broad Institute Genome Sequencing Center for Infectious Disease"/>
            <person name="Wu L."/>
            <person name="Ma J."/>
        </authorList>
    </citation>
    <scope>NUCLEOTIDE SEQUENCE [LARGE SCALE GENOMIC DNA]</scope>
    <source>
        <strain evidence="8">JCM 18326</strain>
    </source>
</reference>
<feature type="transmembrane region" description="Helical" evidence="6">
    <location>
        <begin position="188"/>
        <end position="209"/>
    </location>
</feature>
<feature type="transmembrane region" description="Helical" evidence="6">
    <location>
        <begin position="314"/>
        <end position="341"/>
    </location>
</feature>
<dbReference type="PANTHER" id="PTHR30250:SF11">
    <property type="entry name" value="O-ANTIGEN TRANSPORTER-RELATED"/>
    <property type="match status" value="1"/>
</dbReference>